<accession>A0A3B4GVR7</accession>
<evidence type="ECO:0000256" key="1">
    <source>
        <dbReference type="ARBA" id="ARBA00004651"/>
    </source>
</evidence>
<keyword evidence="9" id="KW-1015">Disulfide bond</keyword>
<dbReference type="GeneTree" id="ENSGT00950000183023"/>
<protein>
    <recommendedName>
        <fullName evidence="14">G-protein coupled receptors family 1 profile domain-containing protein</fullName>
    </recommendedName>
</protein>
<dbReference type="PANTHER" id="PTHR26451">
    <property type="entry name" value="G_PROTEIN_RECEP_F1_2 DOMAIN-CONTAINING PROTEIN"/>
    <property type="match status" value="1"/>
</dbReference>
<evidence type="ECO:0000256" key="13">
    <source>
        <dbReference type="SAM" id="Phobius"/>
    </source>
</evidence>
<keyword evidence="4 13" id="KW-0812">Transmembrane</keyword>
<evidence type="ECO:0000256" key="7">
    <source>
        <dbReference type="ARBA" id="ARBA00023040"/>
    </source>
</evidence>
<feature type="transmembrane region" description="Helical" evidence="13">
    <location>
        <begin position="72"/>
        <end position="94"/>
    </location>
</feature>
<dbReference type="Pfam" id="PF13853">
    <property type="entry name" value="7tm_4"/>
    <property type="match status" value="1"/>
</dbReference>
<dbReference type="InterPro" id="IPR017452">
    <property type="entry name" value="GPCR_Rhodpsn_7TM"/>
</dbReference>
<evidence type="ECO:0000256" key="12">
    <source>
        <dbReference type="ARBA" id="ARBA00023224"/>
    </source>
</evidence>
<evidence type="ECO:0000256" key="6">
    <source>
        <dbReference type="ARBA" id="ARBA00022989"/>
    </source>
</evidence>
<evidence type="ECO:0000256" key="11">
    <source>
        <dbReference type="ARBA" id="ARBA00023180"/>
    </source>
</evidence>
<feature type="transmembrane region" description="Helical" evidence="13">
    <location>
        <begin position="138"/>
        <end position="167"/>
    </location>
</feature>
<keyword evidence="3" id="KW-0716">Sensory transduction</keyword>
<feature type="transmembrane region" description="Helical" evidence="13">
    <location>
        <begin position="187"/>
        <end position="211"/>
    </location>
</feature>
<organism evidence="15">
    <name type="scientific">Pundamilia nyererei</name>
    <dbReference type="NCBI Taxonomy" id="303518"/>
    <lineage>
        <taxon>Eukaryota</taxon>
        <taxon>Metazoa</taxon>
        <taxon>Chordata</taxon>
        <taxon>Craniata</taxon>
        <taxon>Vertebrata</taxon>
        <taxon>Euteleostomi</taxon>
        <taxon>Actinopterygii</taxon>
        <taxon>Neopterygii</taxon>
        <taxon>Teleostei</taxon>
        <taxon>Neoteleostei</taxon>
        <taxon>Acanthomorphata</taxon>
        <taxon>Ovalentaria</taxon>
        <taxon>Cichlomorphae</taxon>
        <taxon>Cichliformes</taxon>
        <taxon>Cichlidae</taxon>
        <taxon>African cichlids</taxon>
        <taxon>Pseudocrenilabrinae</taxon>
        <taxon>Haplochromini</taxon>
        <taxon>Pundamilia</taxon>
    </lineage>
</organism>
<evidence type="ECO:0000256" key="9">
    <source>
        <dbReference type="ARBA" id="ARBA00023157"/>
    </source>
</evidence>
<name>A0A3B4GVR7_9CICH</name>
<dbReference type="GO" id="GO:0004984">
    <property type="term" value="F:olfactory receptor activity"/>
    <property type="evidence" value="ECO:0007669"/>
    <property type="project" value="InterPro"/>
</dbReference>
<dbReference type="InterPro" id="IPR052921">
    <property type="entry name" value="GPCR1_Superfamily_Member"/>
</dbReference>
<keyword evidence="5" id="KW-0552">Olfaction</keyword>
<keyword evidence="7" id="KW-0297">G-protein coupled receptor</keyword>
<dbReference type="PROSITE" id="PS00237">
    <property type="entry name" value="G_PROTEIN_RECEP_F1_1"/>
    <property type="match status" value="1"/>
</dbReference>
<dbReference type="Ensembl" id="ENSPNYT00000027752.1">
    <property type="protein sequence ID" value="ENSPNYP00000027090.1"/>
    <property type="gene ID" value="ENSPNYG00000020416.1"/>
</dbReference>
<dbReference type="PANTHER" id="PTHR26451:SF871">
    <property type="entry name" value="ODORANT RECEPTOR-RELATED"/>
    <property type="match status" value="1"/>
</dbReference>
<dbReference type="SUPFAM" id="SSF81321">
    <property type="entry name" value="Family A G protein-coupled receptor-like"/>
    <property type="match status" value="1"/>
</dbReference>
<dbReference type="GO" id="GO:0005549">
    <property type="term" value="F:odorant binding"/>
    <property type="evidence" value="ECO:0007669"/>
    <property type="project" value="TreeGrafter"/>
</dbReference>
<keyword evidence="11" id="KW-0325">Glycoprotein</keyword>
<keyword evidence="6 13" id="KW-1133">Transmembrane helix</keyword>
<evidence type="ECO:0000256" key="3">
    <source>
        <dbReference type="ARBA" id="ARBA00022606"/>
    </source>
</evidence>
<keyword evidence="2" id="KW-1003">Cell membrane</keyword>
<evidence type="ECO:0000256" key="5">
    <source>
        <dbReference type="ARBA" id="ARBA00022725"/>
    </source>
</evidence>
<feature type="transmembrane region" description="Helical" evidence="13">
    <location>
        <begin position="319"/>
        <end position="338"/>
    </location>
</feature>
<evidence type="ECO:0000256" key="10">
    <source>
        <dbReference type="ARBA" id="ARBA00023170"/>
    </source>
</evidence>
<feature type="transmembrane region" description="Helical" evidence="13">
    <location>
        <begin position="288"/>
        <end position="307"/>
    </location>
</feature>
<dbReference type="GO" id="GO:0005886">
    <property type="term" value="C:plasma membrane"/>
    <property type="evidence" value="ECO:0007669"/>
    <property type="project" value="UniProtKB-SubCell"/>
</dbReference>
<feature type="transmembrane region" description="Helical" evidence="13">
    <location>
        <begin position="45"/>
        <end position="65"/>
    </location>
</feature>
<keyword evidence="10" id="KW-0675">Receptor</keyword>
<dbReference type="Gene3D" id="1.20.1070.10">
    <property type="entry name" value="Rhodopsin 7-helix transmembrane proteins"/>
    <property type="match status" value="1"/>
</dbReference>
<feature type="transmembrane region" description="Helical" evidence="13">
    <location>
        <begin position="106"/>
        <end position="126"/>
    </location>
</feature>
<keyword evidence="8 13" id="KW-0472">Membrane</keyword>
<dbReference type="GO" id="GO:0004930">
    <property type="term" value="F:G protein-coupled receptor activity"/>
    <property type="evidence" value="ECO:0007669"/>
    <property type="project" value="UniProtKB-KW"/>
</dbReference>
<reference evidence="15" key="1">
    <citation type="submission" date="2023-09" db="UniProtKB">
        <authorList>
            <consortium name="Ensembl"/>
        </authorList>
    </citation>
    <scope>IDENTIFICATION</scope>
</reference>
<evidence type="ECO:0000256" key="4">
    <source>
        <dbReference type="ARBA" id="ARBA00022692"/>
    </source>
</evidence>
<sequence length="362" mass="42023">MLTSSLLLTRRVYKPLVTYFVRETVHRQTSFHPDFNLFKCHLLSVWNFIMDNVSVITVFTLSGLSDIANYRVILFVLTLLCYCVIWLVNLTIIVTVIVDKKLHEPMYIFLCNLCFNGLYGTAAFYPKFLYDLLSTTHVISYAGCLLQGFVLHSAVAADFSLLALMAYDRYVAICRPLVYHSLMTTQKIYIFVFFAWLIPFYLLLMSTITTATSRLCGSHIPRIYCVNWLIANLACSASVARIVIPAFNYTFYVGHVVFVFWSYVYLIKTCQSSKENWNKFMQTCVPHLFSLTVVVVSLLFDMLYMRFGSKEIAQNVENFMTMEFLLIPPIMNPLMYGLKLTKIRKRLWLFRIQFFSKTCLSP</sequence>
<comment type="subcellular location">
    <subcellularLocation>
        <location evidence="1">Cell membrane</location>
        <topology evidence="1">Multi-pass membrane protein</topology>
    </subcellularLocation>
</comment>
<dbReference type="FunFam" id="1.20.1070.10:FF:000024">
    <property type="entry name" value="Olfactory receptor"/>
    <property type="match status" value="1"/>
</dbReference>
<evidence type="ECO:0000259" key="14">
    <source>
        <dbReference type="PROSITE" id="PS50262"/>
    </source>
</evidence>
<evidence type="ECO:0000313" key="15">
    <source>
        <dbReference type="Ensembl" id="ENSPNYP00000027090.1"/>
    </source>
</evidence>
<evidence type="ECO:0000256" key="8">
    <source>
        <dbReference type="ARBA" id="ARBA00023136"/>
    </source>
</evidence>
<dbReference type="PRINTS" id="PR00245">
    <property type="entry name" value="OLFACTORYR"/>
</dbReference>
<keyword evidence="12" id="KW-0807">Transducer</keyword>
<dbReference type="STRING" id="303518.ENSPNYP00000027090"/>
<proteinExistence type="predicted"/>
<dbReference type="InterPro" id="IPR000276">
    <property type="entry name" value="GPCR_Rhodpsn"/>
</dbReference>
<feature type="domain" description="G-protein coupled receptors family 1 profile" evidence="14">
    <location>
        <begin position="88"/>
        <end position="336"/>
    </location>
</feature>
<dbReference type="InterPro" id="IPR000725">
    <property type="entry name" value="Olfact_rcpt"/>
</dbReference>
<dbReference type="PROSITE" id="PS50262">
    <property type="entry name" value="G_PROTEIN_RECEP_F1_2"/>
    <property type="match status" value="1"/>
</dbReference>
<feature type="transmembrane region" description="Helical" evidence="13">
    <location>
        <begin position="249"/>
        <end position="267"/>
    </location>
</feature>
<dbReference type="AlphaFoldDB" id="A0A3B4GVR7"/>
<evidence type="ECO:0000256" key="2">
    <source>
        <dbReference type="ARBA" id="ARBA00022475"/>
    </source>
</evidence>